<accession>A0A7Y8EGU7</accession>
<dbReference type="GO" id="GO:0003700">
    <property type="term" value="F:DNA-binding transcription factor activity"/>
    <property type="evidence" value="ECO:0007669"/>
    <property type="project" value="InterPro"/>
</dbReference>
<keyword evidence="5" id="KW-0804">Transcription</keyword>
<dbReference type="SMART" id="SM00345">
    <property type="entry name" value="HTH_GNTR"/>
    <property type="match status" value="1"/>
</dbReference>
<dbReference type="InterPro" id="IPR004839">
    <property type="entry name" value="Aminotransferase_I/II_large"/>
</dbReference>
<dbReference type="PANTHER" id="PTHR46577">
    <property type="entry name" value="HTH-TYPE TRANSCRIPTIONAL REGULATORY PROTEIN GABR"/>
    <property type="match status" value="1"/>
</dbReference>
<dbReference type="Pfam" id="PF00392">
    <property type="entry name" value="GntR"/>
    <property type="match status" value="1"/>
</dbReference>
<dbReference type="SUPFAM" id="SSF46785">
    <property type="entry name" value="Winged helix' DNA-binding domain"/>
    <property type="match status" value="1"/>
</dbReference>
<evidence type="ECO:0000313" key="7">
    <source>
        <dbReference type="EMBL" id="NWE14292.1"/>
    </source>
</evidence>
<dbReference type="InterPro" id="IPR000524">
    <property type="entry name" value="Tscrpt_reg_HTH_GntR"/>
</dbReference>
<comment type="similarity">
    <text evidence="1">In the C-terminal section; belongs to the class-I pyridoxal-phosphate-dependent aminotransferase family.</text>
</comment>
<keyword evidence="4" id="KW-0238">DNA-binding</keyword>
<dbReference type="InterPro" id="IPR015422">
    <property type="entry name" value="PyrdxlP-dep_Trfase_small"/>
</dbReference>
<proteinExistence type="inferred from homology"/>
<dbReference type="SUPFAM" id="SSF53383">
    <property type="entry name" value="PLP-dependent transferases"/>
    <property type="match status" value="1"/>
</dbReference>
<keyword evidence="7" id="KW-0808">Transferase</keyword>
<organism evidence="7 8">
    <name type="scientific">Pseudomonas yamanorum</name>
    <dbReference type="NCBI Taxonomy" id="515393"/>
    <lineage>
        <taxon>Bacteria</taxon>
        <taxon>Pseudomonadati</taxon>
        <taxon>Pseudomonadota</taxon>
        <taxon>Gammaproteobacteria</taxon>
        <taxon>Pseudomonadales</taxon>
        <taxon>Pseudomonadaceae</taxon>
        <taxon>Pseudomonas</taxon>
    </lineage>
</organism>
<dbReference type="InterPro" id="IPR015424">
    <property type="entry name" value="PyrdxlP-dep_Trfase"/>
</dbReference>
<dbReference type="Pfam" id="PF00155">
    <property type="entry name" value="Aminotran_1_2"/>
    <property type="match status" value="1"/>
</dbReference>
<keyword evidence="3" id="KW-0805">Transcription regulation</keyword>
<dbReference type="InterPro" id="IPR051446">
    <property type="entry name" value="HTH_trans_reg/aminotransferase"/>
</dbReference>
<keyword evidence="2" id="KW-0663">Pyridoxal phosphate</keyword>
<evidence type="ECO:0000256" key="5">
    <source>
        <dbReference type="ARBA" id="ARBA00023163"/>
    </source>
</evidence>
<sequence length="441" mass="47675">MAQVRYKLIVDELATRIRAGKLPPGTQLPTVRNLMNSHRIALATALRVYSELEASGLVVGEPGRGTFVRDTTLLRGMGLVQQPLQPGTVDLSLNYPSLPGQADMLRDGLRAIAASGDLDALLHSAPQGGRAHERQTAARHLRNRQIRVGGEQVLIVNGAQQGLSVSLMALLQPGDVLAVDALTYPGLKTLAQSQRIDLEPLPQPAGHTDLDALEALCKRRPVRAFYCMPTLHNPLGTVMGEADRERLAALAERYDFLLIEDGAYAFLAEPAPKPLFTYAPLRTVYVSGLSKSVASGLRVGFIVAPKALVPALEQAIRVATWSTPTLTVNLACRWIESGAVDALEEHKRQDARQRQVLAQEVLRGYEVIAHAASYYLWLVLPEGLRADAVVAALEGQGVRVTSAEPFACTAHVPHALRVALGSIDMATLRVALGKIREAIRI</sequence>
<comment type="caution">
    <text evidence="7">The sequence shown here is derived from an EMBL/GenBank/DDBJ whole genome shotgun (WGS) entry which is preliminary data.</text>
</comment>
<name>A0A7Y8EGU7_9PSED</name>
<dbReference type="InterPro" id="IPR015421">
    <property type="entry name" value="PyrdxlP-dep_Trfase_major"/>
</dbReference>
<protein>
    <submittedName>
        <fullName evidence="7">PLP-dependent aminotransferase family protein</fullName>
    </submittedName>
</protein>
<dbReference type="Gene3D" id="3.40.640.10">
    <property type="entry name" value="Type I PLP-dependent aspartate aminotransferase-like (Major domain)"/>
    <property type="match status" value="1"/>
</dbReference>
<dbReference type="GO" id="GO:0003677">
    <property type="term" value="F:DNA binding"/>
    <property type="evidence" value="ECO:0007669"/>
    <property type="project" value="UniProtKB-KW"/>
</dbReference>
<dbReference type="AlphaFoldDB" id="A0A7Y8EGU7"/>
<evidence type="ECO:0000256" key="3">
    <source>
        <dbReference type="ARBA" id="ARBA00023015"/>
    </source>
</evidence>
<dbReference type="Gene3D" id="3.90.1150.10">
    <property type="entry name" value="Aspartate Aminotransferase, domain 1"/>
    <property type="match status" value="1"/>
</dbReference>
<dbReference type="PANTHER" id="PTHR46577:SF1">
    <property type="entry name" value="HTH-TYPE TRANSCRIPTIONAL REGULATORY PROTEIN GABR"/>
    <property type="match status" value="1"/>
</dbReference>
<dbReference type="RefSeq" id="WP_177078174.1">
    <property type="nucleotide sequence ID" value="NZ_JACARG010000025.1"/>
</dbReference>
<dbReference type="Gene3D" id="1.10.10.10">
    <property type="entry name" value="Winged helix-like DNA-binding domain superfamily/Winged helix DNA-binding domain"/>
    <property type="match status" value="1"/>
</dbReference>
<dbReference type="CDD" id="cd07377">
    <property type="entry name" value="WHTH_GntR"/>
    <property type="match status" value="1"/>
</dbReference>
<dbReference type="Proteomes" id="UP000531950">
    <property type="component" value="Unassembled WGS sequence"/>
</dbReference>
<dbReference type="CDD" id="cd00609">
    <property type="entry name" value="AAT_like"/>
    <property type="match status" value="1"/>
</dbReference>
<evidence type="ECO:0000313" key="8">
    <source>
        <dbReference type="Proteomes" id="UP000531950"/>
    </source>
</evidence>
<feature type="domain" description="HTH gntR-type" evidence="6">
    <location>
        <begin position="3"/>
        <end position="71"/>
    </location>
</feature>
<evidence type="ECO:0000256" key="4">
    <source>
        <dbReference type="ARBA" id="ARBA00023125"/>
    </source>
</evidence>
<keyword evidence="7" id="KW-0032">Aminotransferase</keyword>
<reference evidence="7 8" key="1">
    <citation type="submission" date="2020-04" db="EMBL/GenBank/DDBJ databases">
        <title>Molecular characterization of pseudomonads from Agaricus bisporus reveal novel blotch 2 pathogens in Western Europe.</title>
        <authorList>
            <person name="Taparia T."/>
            <person name="Krijger M."/>
            <person name="Haynes E."/>
            <person name="Elpinstone J.G."/>
            <person name="Noble R."/>
            <person name="Van Der Wolf J."/>
        </authorList>
    </citation>
    <scope>NUCLEOTIDE SEQUENCE [LARGE SCALE GENOMIC DNA]</scope>
    <source>
        <strain evidence="7 8">IPO3782</strain>
    </source>
</reference>
<dbReference type="PROSITE" id="PS50949">
    <property type="entry name" value="HTH_GNTR"/>
    <property type="match status" value="1"/>
</dbReference>
<gene>
    <name evidence="7" type="ORF">HX822_15220</name>
</gene>
<dbReference type="InterPro" id="IPR036388">
    <property type="entry name" value="WH-like_DNA-bd_sf"/>
</dbReference>
<evidence type="ECO:0000259" key="6">
    <source>
        <dbReference type="PROSITE" id="PS50949"/>
    </source>
</evidence>
<dbReference type="InterPro" id="IPR036390">
    <property type="entry name" value="WH_DNA-bd_sf"/>
</dbReference>
<evidence type="ECO:0000256" key="1">
    <source>
        <dbReference type="ARBA" id="ARBA00005384"/>
    </source>
</evidence>
<evidence type="ECO:0000256" key="2">
    <source>
        <dbReference type="ARBA" id="ARBA00022898"/>
    </source>
</evidence>
<dbReference type="EMBL" id="JACARG010000025">
    <property type="protein sequence ID" value="NWE14292.1"/>
    <property type="molecule type" value="Genomic_DNA"/>
</dbReference>
<dbReference type="GO" id="GO:0008483">
    <property type="term" value="F:transaminase activity"/>
    <property type="evidence" value="ECO:0007669"/>
    <property type="project" value="UniProtKB-KW"/>
</dbReference>
<dbReference type="GO" id="GO:0030170">
    <property type="term" value="F:pyridoxal phosphate binding"/>
    <property type="evidence" value="ECO:0007669"/>
    <property type="project" value="InterPro"/>
</dbReference>